<evidence type="ECO:0000313" key="3">
    <source>
        <dbReference type="Proteomes" id="UP000602381"/>
    </source>
</evidence>
<dbReference type="EMBL" id="BMOV01000008">
    <property type="protein sequence ID" value="GGO14505.1"/>
    <property type="molecule type" value="Genomic_DNA"/>
</dbReference>
<comment type="caution">
    <text evidence="2">The sequence shown here is derived from an EMBL/GenBank/DDBJ whole genome shotgun (WGS) entry which is preliminary data.</text>
</comment>
<dbReference type="InterPro" id="IPR038404">
    <property type="entry name" value="TRAP_DctP_sf"/>
</dbReference>
<dbReference type="Gene3D" id="3.40.190.170">
    <property type="entry name" value="Bacterial extracellular solute-binding protein, family 7"/>
    <property type="match status" value="1"/>
</dbReference>
<protein>
    <submittedName>
        <fullName evidence="2">C4-dicarboxylate ABC transporter</fullName>
    </submittedName>
</protein>
<dbReference type="InterPro" id="IPR018389">
    <property type="entry name" value="DctP_fam"/>
</dbReference>
<dbReference type="PROSITE" id="PS51318">
    <property type="entry name" value="TAT"/>
    <property type="match status" value="1"/>
</dbReference>
<dbReference type="CDD" id="cd13604">
    <property type="entry name" value="PBP2_TRAP_ketoacid_lactate_like"/>
    <property type="match status" value="1"/>
</dbReference>
<organism evidence="2 3">
    <name type="scientific">Iodidimonas muriae</name>
    <dbReference type="NCBI Taxonomy" id="261467"/>
    <lineage>
        <taxon>Bacteria</taxon>
        <taxon>Pseudomonadati</taxon>
        <taxon>Pseudomonadota</taxon>
        <taxon>Alphaproteobacteria</taxon>
        <taxon>Iodidimonadales</taxon>
        <taxon>Iodidimonadaceae</taxon>
        <taxon>Iodidimonas</taxon>
    </lineage>
</organism>
<dbReference type="PANTHER" id="PTHR33376">
    <property type="match status" value="1"/>
</dbReference>
<dbReference type="Pfam" id="PF03480">
    <property type="entry name" value="DctP"/>
    <property type="match status" value="1"/>
</dbReference>
<dbReference type="RefSeq" id="WP_229773687.1">
    <property type="nucleotide sequence ID" value="NZ_BMOV01000008.1"/>
</dbReference>
<dbReference type="Proteomes" id="UP000602381">
    <property type="component" value="Unassembled WGS sequence"/>
</dbReference>
<name>A0ABQ2LF15_9PROT</name>
<evidence type="ECO:0000313" key="2">
    <source>
        <dbReference type="EMBL" id="GGO14505.1"/>
    </source>
</evidence>
<dbReference type="InterPro" id="IPR006311">
    <property type="entry name" value="TAT_signal"/>
</dbReference>
<evidence type="ECO:0000256" key="1">
    <source>
        <dbReference type="ARBA" id="ARBA00022729"/>
    </source>
</evidence>
<reference evidence="3" key="1">
    <citation type="journal article" date="2019" name="Int. J. Syst. Evol. Microbiol.">
        <title>The Global Catalogue of Microorganisms (GCM) 10K type strain sequencing project: providing services to taxonomists for standard genome sequencing and annotation.</title>
        <authorList>
            <consortium name="The Broad Institute Genomics Platform"/>
            <consortium name="The Broad Institute Genome Sequencing Center for Infectious Disease"/>
            <person name="Wu L."/>
            <person name="Ma J."/>
        </authorList>
    </citation>
    <scope>NUCLEOTIDE SEQUENCE [LARGE SCALE GENOMIC DNA]</scope>
    <source>
        <strain evidence="3">JCM 17843</strain>
    </source>
</reference>
<dbReference type="InterPro" id="IPR026289">
    <property type="entry name" value="SBP_TakP-like"/>
</dbReference>
<dbReference type="Gene3D" id="3.40.190.10">
    <property type="entry name" value="Periplasmic binding protein-like II"/>
    <property type="match status" value="1"/>
</dbReference>
<accession>A0ABQ2LF15</accession>
<dbReference type="PANTHER" id="PTHR33376:SF5">
    <property type="entry name" value="EXTRACYTOPLASMIC SOLUTE RECEPTOR PROTEIN"/>
    <property type="match status" value="1"/>
</dbReference>
<keyword evidence="1" id="KW-0732">Signal</keyword>
<gene>
    <name evidence="2" type="ORF">GCM10007972_21730</name>
</gene>
<sequence>MGDSANKGINRRTALKSAAGLGAAATGAGLAAGLVLSGQSKNISRSGPALLGQASRTLRMVTTWPKNFPGLGTGAARLAQRISDVSGGTLAVQVYAAGELVPALSAFDAVSQGKADLYHGAEYYWQGRSPAFNFFAAVPMGLTASEMEAWIRFGGGQALWDRLSARFNIKPFIAGNTGVQMGGWFKRPVDTLEDFRGLRIRMPGLGGEVMQRLGATPVTKAGGELFQALDQGNIDATEWVGPWNDMAFAFHTIAKSYYYPGIHEPGTTLSMGVNLSLWNDLDDRERAIIQESATAESLTMRSEFEHNNAMALERLIETTDVKLRRFSDPVLKRMAEISEQVLAEVAASDSFTAEVYDSFKTARRRGARWGEISEQAFAAARAFSTNR</sequence>
<proteinExistence type="predicted"/>
<keyword evidence="3" id="KW-1185">Reference proteome</keyword>
<dbReference type="PIRSF" id="PIRSF039026">
    <property type="entry name" value="SiaP"/>
    <property type="match status" value="1"/>
</dbReference>